<name>A0ABW1L0W0_9PROT</name>
<keyword evidence="2" id="KW-1185">Reference proteome</keyword>
<dbReference type="PROSITE" id="PS51257">
    <property type="entry name" value="PROKAR_LIPOPROTEIN"/>
    <property type="match status" value="1"/>
</dbReference>
<dbReference type="Proteomes" id="UP001596116">
    <property type="component" value="Unassembled WGS sequence"/>
</dbReference>
<protein>
    <recommendedName>
        <fullName evidence="3">Lipoprotein</fullName>
    </recommendedName>
</protein>
<dbReference type="RefSeq" id="WP_379881694.1">
    <property type="nucleotide sequence ID" value="NZ_JBHPON010000002.1"/>
</dbReference>
<sequence length="150" mass="16853">MKLRLFSILLTLSLVACSKSDKQTLVDKIEVLKLTGQCKESHSEQFAEYFGELVLVSHTDGKEIVSAHVDRYGADGWESNFEESIAEPTKYFPPNSIVLHANKNDFKPGIVKLLGYSERCADIDCNQQINFHSECELMASYSEPSESDDI</sequence>
<reference evidence="1 2" key="1">
    <citation type="submission" date="2024-09" db="EMBL/GenBank/DDBJ databases">
        <authorList>
            <person name="Zhang Z.-H."/>
        </authorList>
    </citation>
    <scope>NUCLEOTIDE SEQUENCE [LARGE SCALE GENOMIC DNA]</scope>
    <source>
        <strain evidence="1 2">HHTR114</strain>
    </source>
</reference>
<dbReference type="EMBL" id="JBHPON010000002">
    <property type="protein sequence ID" value="MFC6037061.1"/>
    <property type="molecule type" value="Genomic_DNA"/>
</dbReference>
<evidence type="ECO:0000313" key="2">
    <source>
        <dbReference type="Proteomes" id="UP001596116"/>
    </source>
</evidence>
<evidence type="ECO:0008006" key="3">
    <source>
        <dbReference type="Google" id="ProtNLM"/>
    </source>
</evidence>
<evidence type="ECO:0000313" key="1">
    <source>
        <dbReference type="EMBL" id="MFC6037061.1"/>
    </source>
</evidence>
<comment type="caution">
    <text evidence="1">The sequence shown here is derived from an EMBL/GenBank/DDBJ whole genome shotgun (WGS) entry which is preliminary data.</text>
</comment>
<organism evidence="1 2">
    <name type="scientific">Hyphococcus aureus</name>
    <dbReference type="NCBI Taxonomy" id="2666033"/>
    <lineage>
        <taxon>Bacteria</taxon>
        <taxon>Pseudomonadati</taxon>
        <taxon>Pseudomonadota</taxon>
        <taxon>Alphaproteobacteria</taxon>
        <taxon>Parvularculales</taxon>
        <taxon>Parvularculaceae</taxon>
        <taxon>Hyphococcus</taxon>
    </lineage>
</organism>
<proteinExistence type="predicted"/>
<accession>A0ABW1L0W0</accession>
<gene>
    <name evidence="1" type="ORF">ACFMB1_16015</name>
</gene>